<keyword evidence="8" id="KW-1207">Sterol metabolism</keyword>
<dbReference type="Gene3D" id="3.50.50.60">
    <property type="entry name" value="FAD/NAD(P)-binding domain"/>
    <property type="match status" value="3"/>
</dbReference>
<name>A0ABW3ZK60_9RHOB</name>
<keyword evidence="9" id="KW-0753">Steroid metabolism</keyword>
<reference evidence="19" key="1">
    <citation type="journal article" date="2019" name="Int. J. Syst. Evol. Microbiol.">
        <title>The Global Catalogue of Microorganisms (GCM) 10K type strain sequencing project: providing services to taxonomists for standard genome sequencing and annotation.</title>
        <authorList>
            <consortium name="The Broad Institute Genomics Platform"/>
            <consortium name="The Broad Institute Genome Sequencing Center for Infectious Disease"/>
            <person name="Wu L."/>
            <person name="Ma J."/>
        </authorList>
    </citation>
    <scope>NUCLEOTIDE SEQUENCE [LARGE SCALE GENOMIC DNA]</scope>
    <source>
        <strain evidence="19">CCUG 62953</strain>
    </source>
</reference>
<dbReference type="EMBL" id="JBHTMU010000021">
    <property type="protein sequence ID" value="MFD1343267.1"/>
    <property type="molecule type" value="Genomic_DNA"/>
</dbReference>
<evidence type="ECO:0000256" key="4">
    <source>
        <dbReference type="ARBA" id="ARBA00022630"/>
    </source>
</evidence>
<dbReference type="InterPro" id="IPR029058">
    <property type="entry name" value="AB_hydrolase_fold"/>
</dbReference>
<evidence type="ECO:0000256" key="6">
    <source>
        <dbReference type="ARBA" id="ARBA00023002"/>
    </source>
</evidence>
<gene>
    <name evidence="18" type="ORF">ACFQ4E_12625</name>
</gene>
<evidence type="ECO:0000313" key="19">
    <source>
        <dbReference type="Proteomes" id="UP001597135"/>
    </source>
</evidence>
<organism evidence="18 19">
    <name type="scientific">Litorisediminicola beolgyonensis</name>
    <dbReference type="NCBI Taxonomy" id="1173614"/>
    <lineage>
        <taxon>Bacteria</taxon>
        <taxon>Pseudomonadati</taxon>
        <taxon>Pseudomonadota</taxon>
        <taxon>Alphaproteobacteria</taxon>
        <taxon>Rhodobacterales</taxon>
        <taxon>Paracoccaceae</taxon>
        <taxon>Litorisediminicola</taxon>
    </lineage>
</organism>
<keyword evidence="4" id="KW-0285">Flavoprotein</keyword>
<keyword evidence="3" id="KW-0153">Cholesterol metabolism</keyword>
<dbReference type="InterPro" id="IPR052542">
    <property type="entry name" value="Cholesterol_Oxidase"/>
</dbReference>
<protein>
    <recommendedName>
        <fullName evidence="14">Cholesterol oxidase</fullName>
        <ecNumber evidence="13">1.1.3.6</ecNumber>
        <ecNumber evidence="11">5.3.3.1</ecNumber>
    </recommendedName>
    <alternativeName>
        <fullName evidence="15">Cholesterol isomerase</fullName>
    </alternativeName>
</protein>
<dbReference type="Pfam" id="PF13450">
    <property type="entry name" value="NAD_binding_8"/>
    <property type="match status" value="1"/>
</dbReference>
<evidence type="ECO:0000256" key="12">
    <source>
        <dbReference type="ARBA" id="ARBA00049645"/>
    </source>
</evidence>
<comment type="cofactor">
    <cofactor evidence="1">
        <name>FAD</name>
        <dbReference type="ChEBI" id="CHEBI:57692"/>
    </cofactor>
</comment>
<dbReference type="Pfam" id="PF05199">
    <property type="entry name" value="GMC_oxred_C"/>
    <property type="match status" value="1"/>
</dbReference>
<keyword evidence="5" id="KW-0274">FAD</keyword>
<evidence type="ECO:0000259" key="17">
    <source>
        <dbReference type="Pfam" id="PF05199"/>
    </source>
</evidence>
<keyword evidence="7" id="KW-0443">Lipid metabolism</keyword>
<evidence type="ECO:0000259" key="16">
    <source>
        <dbReference type="Pfam" id="PF00732"/>
    </source>
</evidence>
<evidence type="ECO:0000256" key="3">
    <source>
        <dbReference type="ARBA" id="ARBA00022548"/>
    </source>
</evidence>
<evidence type="ECO:0000256" key="13">
    <source>
        <dbReference type="ARBA" id="ARBA00049723"/>
    </source>
</evidence>
<keyword evidence="19" id="KW-1185">Reference proteome</keyword>
<dbReference type="Pfam" id="PF00732">
    <property type="entry name" value="GMC_oxred_N"/>
    <property type="match status" value="1"/>
</dbReference>
<dbReference type="SUPFAM" id="SSF53474">
    <property type="entry name" value="alpha/beta-Hydrolases"/>
    <property type="match status" value="1"/>
</dbReference>
<dbReference type="EC" id="1.1.3.6" evidence="13"/>
<comment type="caution">
    <text evidence="18">The sequence shown here is derived from an EMBL/GenBank/DDBJ whole genome shotgun (WGS) entry which is preliminary data.</text>
</comment>
<accession>A0ABW3ZK60</accession>
<sequence length="1339" mass="143577">MTEARISEPFARAGDDHDWLVIGSGYGGGVAASRLARAGFSVTVLERGREVRPGEYPETGPEAAAEISVTLGESGETVGALSGLFDLRMGRDVNVLVGNGLGGTSLINANVALEPDDTAMRHWPAVYREPGALSPYFERAREMLGSTPYPDGRTLPKLEALKAVAAGLDRPFHRVPVNVSFEEGVNMAGEPMRACIDCGNCVSGCNARAKNTVLVTYLADARRRGARLYVGAEVRRIARAEDGGWRVTVRDMDDGRDRTLRARRVILAAGALGSTEILSRSRDDPDAPLNLSPALGERFSGNGDAWTFGYNADLSGRDADRPPVYPVGRSDAVGDGPWAAPGPCITGMIDMRADGGSGGDTILEEGVMPGAFATAYAAAFPAMAALMGDPARYGDLGTRLTDAAALGDMLSRHPERLAASVYSGPVSRTLAFLVMGEDAANGRLEMHADRVRVAWPGGGDDPSLKRGARMVRDACDVARAEFLPMPFWQDAFGRRTLTVHPLGGCAMAESAETGVVDPDCRVFRGDGGVHEGLYVCDGAVVPGPTVTNPHLTITAVAERAVDRMVAAAGGRIDLSPTPPDDTAPEPAESVRALLLDLLDEAINGLAALVAHAETDRRGRYAARLTMAWRRLGQMLDPVPVASQHRLMWKLAKRRRRPIAVDLLTQALGILRPMRGALAEGDLAAAVAHVEAALGDISPPVSFPERMTGHLSTLAAGDDPPSADAFRLACHGPVNATLERCEIAAPSVRRAVEAPWEARITNGVLKAEALGGQYRITGRFGYLVPIADEVDARAMRYDGTLTAEPGTTGPRTLIFEGMKRVQYRANAHWWRDLTELFTTIRDGDRVVARGVLTVGLEDLVTQNRDLTVRYETTEMRAAWARVCAAFGAARPEALPGVMRDPAVRADAVKGALRAWRARRACAADKLADHYRGRIFARMGEVVFRGYGGIYSYMANFHARDAGDALPVPKGLPPAEIHHPRVGDGFLKLTRFRGSRRPRKGPVVLAGGFGTKAISFAMPTLDDTLVHQLVTAEYDVWLFDYRGSGEIASSLEPFTLDDVARKDWPAALDLIERVTGRGDIRAVVHCIGSMTLFMAILAGERRITGMIASQLAAHPVTNWFNYAKSDLGIAQAVAHGVPEPMMGIVRALGLGSDAEEIARRGLRVIDPRSPGPLDPGQVFGATLDGALYGVPSFSPVACQSPTCHRINAIFGPSYLHDQLDSRTHDAIRHVFGPVSTTPFVHIARIFGTGHLVDASGADTYSGGVANLAFPIHFIAGAQNAEMLPEATLRTMAWLIDRNGQGGGPPRYGRTVFQGYGHMDCFIGRRAARDIHPSLVRILDGF</sequence>
<evidence type="ECO:0000256" key="15">
    <source>
        <dbReference type="ARBA" id="ARBA00049778"/>
    </source>
</evidence>
<proteinExistence type="inferred from homology"/>
<dbReference type="InterPro" id="IPR036188">
    <property type="entry name" value="FAD/NAD-bd_sf"/>
</dbReference>
<evidence type="ECO:0000256" key="8">
    <source>
        <dbReference type="ARBA" id="ARBA00023166"/>
    </source>
</evidence>
<evidence type="ECO:0000256" key="14">
    <source>
        <dbReference type="ARBA" id="ARBA00049744"/>
    </source>
</evidence>
<dbReference type="RefSeq" id="WP_386804079.1">
    <property type="nucleotide sequence ID" value="NZ_JBHTMU010000021.1"/>
</dbReference>
<dbReference type="InterPro" id="IPR007867">
    <property type="entry name" value="GMC_OxRtase_C"/>
</dbReference>
<dbReference type="EC" id="5.3.3.1" evidence="11"/>
<evidence type="ECO:0000256" key="2">
    <source>
        <dbReference type="ARBA" id="ARBA00010790"/>
    </source>
</evidence>
<keyword evidence="6" id="KW-0560">Oxidoreductase</keyword>
<evidence type="ECO:0000313" key="18">
    <source>
        <dbReference type="EMBL" id="MFD1343267.1"/>
    </source>
</evidence>
<dbReference type="PANTHER" id="PTHR47470:SF1">
    <property type="entry name" value="FAD-DEPENDENT OXIDOREDUCTASE 2 FAD BINDING DOMAIN-CONTAINING PROTEIN"/>
    <property type="match status" value="1"/>
</dbReference>
<evidence type="ECO:0000256" key="7">
    <source>
        <dbReference type="ARBA" id="ARBA00023098"/>
    </source>
</evidence>
<keyword evidence="10" id="KW-0413">Isomerase</keyword>
<dbReference type="PANTHER" id="PTHR47470">
    <property type="entry name" value="CHOLESTEROL OXIDASE"/>
    <property type="match status" value="1"/>
</dbReference>
<comment type="similarity">
    <text evidence="2">Belongs to the GMC oxidoreductase family.</text>
</comment>
<evidence type="ECO:0000256" key="9">
    <source>
        <dbReference type="ARBA" id="ARBA00023221"/>
    </source>
</evidence>
<evidence type="ECO:0000256" key="5">
    <source>
        <dbReference type="ARBA" id="ARBA00022827"/>
    </source>
</evidence>
<dbReference type="SUPFAM" id="SSF51905">
    <property type="entry name" value="FAD/NAD(P)-binding domain"/>
    <property type="match status" value="1"/>
</dbReference>
<feature type="domain" description="Glucose-methanol-choline oxidoreductase C-terminal" evidence="17">
    <location>
        <begin position="494"/>
        <end position="557"/>
    </location>
</feature>
<evidence type="ECO:0000256" key="11">
    <source>
        <dbReference type="ARBA" id="ARBA00038856"/>
    </source>
</evidence>
<dbReference type="InterPro" id="IPR000172">
    <property type="entry name" value="GMC_OxRdtase_N"/>
</dbReference>
<dbReference type="Proteomes" id="UP001597135">
    <property type="component" value="Unassembled WGS sequence"/>
</dbReference>
<evidence type="ECO:0000256" key="10">
    <source>
        <dbReference type="ARBA" id="ARBA00023235"/>
    </source>
</evidence>
<comment type="pathway">
    <text evidence="12">Steroid metabolism; cholesterol degradation.</text>
</comment>
<dbReference type="Gene3D" id="3.40.50.1820">
    <property type="entry name" value="alpha/beta hydrolase"/>
    <property type="match status" value="1"/>
</dbReference>
<evidence type="ECO:0000256" key="1">
    <source>
        <dbReference type="ARBA" id="ARBA00001974"/>
    </source>
</evidence>
<feature type="domain" description="Glucose-methanol-choline oxidoreductase N-terminal" evidence="16">
    <location>
        <begin position="89"/>
        <end position="281"/>
    </location>
</feature>